<feature type="transmembrane region" description="Helical" evidence="1">
    <location>
        <begin position="6"/>
        <end position="30"/>
    </location>
</feature>
<name>A0A0E9X3S3_ANGAN</name>
<accession>A0A0E9X3S3</accession>
<keyword evidence="1" id="KW-0472">Membrane</keyword>
<evidence type="ECO:0000256" key="1">
    <source>
        <dbReference type="SAM" id="Phobius"/>
    </source>
</evidence>
<protein>
    <submittedName>
        <fullName evidence="2">Uncharacterized protein</fullName>
    </submittedName>
</protein>
<dbReference type="EMBL" id="GBXM01011215">
    <property type="protein sequence ID" value="JAH97362.1"/>
    <property type="molecule type" value="Transcribed_RNA"/>
</dbReference>
<evidence type="ECO:0000313" key="2">
    <source>
        <dbReference type="EMBL" id="JAH97362.1"/>
    </source>
</evidence>
<reference evidence="2" key="2">
    <citation type="journal article" date="2015" name="Fish Shellfish Immunol.">
        <title>Early steps in the European eel (Anguilla anguilla)-Vibrio vulnificus interaction in the gills: Role of the RtxA13 toxin.</title>
        <authorList>
            <person name="Callol A."/>
            <person name="Pajuelo D."/>
            <person name="Ebbesson L."/>
            <person name="Teles M."/>
            <person name="MacKenzie S."/>
            <person name="Amaro C."/>
        </authorList>
    </citation>
    <scope>NUCLEOTIDE SEQUENCE</scope>
</reference>
<organism evidence="2">
    <name type="scientific">Anguilla anguilla</name>
    <name type="common">European freshwater eel</name>
    <name type="synonym">Muraena anguilla</name>
    <dbReference type="NCBI Taxonomy" id="7936"/>
    <lineage>
        <taxon>Eukaryota</taxon>
        <taxon>Metazoa</taxon>
        <taxon>Chordata</taxon>
        <taxon>Craniata</taxon>
        <taxon>Vertebrata</taxon>
        <taxon>Euteleostomi</taxon>
        <taxon>Actinopterygii</taxon>
        <taxon>Neopterygii</taxon>
        <taxon>Teleostei</taxon>
        <taxon>Anguilliformes</taxon>
        <taxon>Anguillidae</taxon>
        <taxon>Anguilla</taxon>
    </lineage>
</organism>
<proteinExistence type="predicted"/>
<keyword evidence="1" id="KW-1133">Transmembrane helix</keyword>
<reference evidence="2" key="1">
    <citation type="submission" date="2014-11" db="EMBL/GenBank/DDBJ databases">
        <authorList>
            <person name="Amaro Gonzalez C."/>
        </authorList>
    </citation>
    <scope>NUCLEOTIDE SEQUENCE</scope>
</reference>
<keyword evidence="1" id="KW-0812">Transmembrane</keyword>
<sequence>MESNRLFSPIVSIVSLLCDALCTISILLFYQNDYLLFHGSLNVLRINVVHDKNWNQDSIRGTATGIDKI</sequence>
<dbReference type="AlphaFoldDB" id="A0A0E9X3S3"/>